<dbReference type="InterPro" id="IPR003615">
    <property type="entry name" value="HNH_nuc"/>
</dbReference>
<dbReference type="RefSeq" id="WP_073118974.1">
    <property type="nucleotide sequence ID" value="NZ_BMEN01000002.1"/>
</dbReference>
<feature type="domain" description="HNH nuclease" evidence="1">
    <location>
        <begin position="141"/>
        <end position="192"/>
    </location>
</feature>
<reference evidence="3" key="1">
    <citation type="submission" date="2016-11" db="EMBL/GenBank/DDBJ databases">
        <authorList>
            <person name="Varghese N."/>
            <person name="Submissions S."/>
        </authorList>
    </citation>
    <scope>NUCLEOTIDE SEQUENCE [LARGE SCALE GENOMIC DNA]</scope>
    <source>
        <strain evidence="3">DSM 100572</strain>
    </source>
</reference>
<dbReference type="AlphaFoldDB" id="A0A1M5U493"/>
<keyword evidence="2" id="KW-0378">Hydrolase</keyword>
<accession>A0A1M5U493</accession>
<evidence type="ECO:0000313" key="3">
    <source>
        <dbReference type="Proteomes" id="UP000184109"/>
    </source>
</evidence>
<sequence length="238" mass="27790">MAITDKFDNYLIAEVLKAYLIDGKSHRNIQREILYLPAPARGGGFVVMELLHHFNIRGDRKGILNEHSISELRKNNDSDFIKALDIIEELNIVKEEAEKYFVRNQKINKNNNPTESKSEIKVRAYQNKLREIVLDNYNSTCAICEINKTDLLICSHIKPWTVDKEERLNPKNAICFCVLHDRMFDKGYFSLDSEYNILFGTKSDKQIEKLLTGLKFKKPKINEPDKSFLDYHFNEICK</sequence>
<keyword evidence="2" id="KW-0540">Nuclease</keyword>
<name>A0A1M5U493_9FLAO</name>
<dbReference type="OrthoDB" id="67788at2"/>
<protein>
    <submittedName>
        <fullName evidence="2">Putative restriction endonuclease</fullName>
    </submittedName>
</protein>
<dbReference type="EMBL" id="FQXQ01000002">
    <property type="protein sequence ID" value="SHH57842.1"/>
    <property type="molecule type" value="Genomic_DNA"/>
</dbReference>
<dbReference type="GO" id="GO:0004519">
    <property type="term" value="F:endonuclease activity"/>
    <property type="evidence" value="ECO:0007669"/>
    <property type="project" value="UniProtKB-KW"/>
</dbReference>
<keyword evidence="2" id="KW-0255">Endonuclease</keyword>
<evidence type="ECO:0000313" key="2">
    <source>
        <dbReference type="EMBL" id="SHH57842.1"/>
    </source>
</evidence>
<dbReference type="Proteomes" id="UP000184109">
    <property type="component" value="Unassembled WGS sequence"/>
</dbReference>
<dbReference type="STRING" id="1195760.SAMN05444281_1027"/>
<gene>
    <name evidence="2" type="ORF">SAMN05444281_1027</name>
</gene>
<organism evidence="2 3">
    <name type="scientific">Wenyingzhuangia marina</name>
    <dbReference type="NCBI Taxonomy" id="1195760"/>
    <lineage>
        <taxon>Bacteria</taxon>
        <taxon>Pseudomonadati</taxon>
        <taxon>Bacteroidota</taxon>
        <taxon>Flavobacteriia</taxon>
        <taxon>Flavobacteriales</taxon>
        <taxon>Flavobacteriaceae</taxon>
        <taxon>Wenyingzhuangia</taxon>
    </lineage>
</organism>
<keyword evidence="3" id="KW-1185">Reference proteome</keyword>
<evidence type="ECO:0000259" key="1">
    <source>
        <dbReference type="Pfam" id="PF13391"/>
    </source>
</evidence>
<dbReference type="Pfam" id="PF13391">
    <property type="entry name" value="HNH_2"/>
    <property type="match status" value="1"/>
</dbReference>
<proteinExistence type="predicted"/>